<feature type="non-terminal residue" evidence="1">
    <location>
        <position position="37"/>
    </location>
</feature>
<name>A0A0F9K2M0_9ZZZZ</name>
<proteinExistence type="predicted"/>
<protein>
    <submittedName>
        <fullName evidence="1">Uncharacterized protein</fullName>
    </submittedName>
</protein>
<accession>A0A0F9K2M0</accession>
<organism evidence="1">
    <name type="scientific">marine sediment metagenome</name>
    <dbReference type="NCBI Taxonomy" id="412755"/>
    <lineage>
        <taxon>unclassified sequences</taxon>
        <taxon>metagenomes</taxon>
        <taxon>ecological metagenomes</taxon>
    </lineage>
</organism>
<sequence length="37" mass="4229">MLTTWKYTLPLQPEFTLRMPIGAEILHVGTQRNVGCI</sequence>
<gene>
    <name evidence="1" type="ORF">LCGC14_1753880</name>
</gene>
<comment type="caution">
    <text evidence="1">The sequence shown here is derived from an EMBL/GenBank/DDBJ whole genome shotgun (WGS) entry which is preliminary data.</text>
</comment>
<evidence type="ECO:0000313" key="1">
    <source>
        <dbReference type="EMBL" id="KKM05458.1"/>
    </source>
</evidence>
<dbReference type="AlphaFoldDB" id="A0A0F9K2M0"/>
<reference evidence="1" key="1">
    <citation type="journal article" date="2015" name="Nature">
        <title>Complex archaea that bridge the gap between prokaryotes and eukaryotes.</title>
        <authorList>
            <person name="Spang A."/>
            <person name="Saw J.H."/>
            <person name="Jorgensen S.L."/>
            <person name="Zaremba-Niedzwiedzka K."/>
            <person name="Martijn J."/>
            <person name="Lind A.E."/>
            <person name="van Eijk R."/>
            <person name="Schleper C."/>
            <person name="Guy L."/>
            <person name="Ettema T.J."/>
        </authorList>
    </citation>
    <scope>NUCLEOTIDE SEQUENCE</scope>
</reference>
<dbReference type="EMBL" id="LAZR01016217">
    <property type="protein sequence ID" value="KKM05458.1"/>
    <property type="molecule type" value="Genomic_DNA"/>
</dbReference>